<evidence type="ECO:0000313" key="2">
    <source>
        <dbReference type="EMBL" id="RGD82967.1"/>
    </source>
</evidence>
<name>A0A3E3EBT0_9FIRM</name>
<keyword evidence="2" id="KW-0808">Transferase</keyword>
<sequence>MKMRCPDSKLLGIGTIRDYGLLFRGSPKSAVATIEPLAGSRVPVGIFEISDWDEKYLDRYEGYPHLYYKDKVNIEIRGEKTEAMIYLMHPKYEMGIPSRSYYQTIRKGYIDCGLDVSYLDNAVKNIQVEIEKIKMQEKYPLGYKDIRQ</sequence>
<feature type="domain" description="Gamma-glutamylcyclotransferase AIG2-like" evidence="1">
    <location>
        <begin position="12"/>
        <end position="91"/>
    </location>
</feature>
<dbReference type="AlphaFoldDB" id="A0A3E3EBT0"/>
<dbReference type="EMBL" id="QUSL01000023">
    <property type="protein sequence ID" value="RGD82967.1"/>
    <property type="molecule type" value="Genomic_DNA"/>
</dbReference>
<gene>
    <name evidence="2" type="ORF">DXB93_13030</name>
</gene>
<dbReference type="Pfam" id="PF06094">
    <property type="entry name" value="GGACT"/>
    <property type="match status" value="1"/>
</dbReference>
<dbReference type="InterPro" id="IPR036568">
    <property type="entry name" value="GGCT-like_sf"/>
</dbReference>
<reference evidence="2 3" key="1">
    <citation type="submission" date="2018-08" db="EMBL/GenBank/DDBJ databases">
        <title>A genome reference for cultivated species of the human gut microbiota.</title>
        <authorList>
            <person name="Zou Y."/>
            <person name="Xue W."/>
            <person name="Luo G."/>
        </authorList>
    </citation>
    <scope>NUCLEOTIDE SEQUENCE [LARGE SCALE GENOMIC DNA]</scope>
    <source>
        <strain evidence="2 3">OM06-4</strain>
    </source>
</reference>
<protein>
    <submittedName>
        <fullName evidence="2">Gamma-glutamylcyclotransferase</fullName>
    </submittedName>
</protein>
<dbReference type="InterPro" id="IPR013024">
    <property type="entry name" value="GGCT-like"/>
</dbReference>
<dbReference type="Gene3D" id="3.10.490.10">
    <property type="entry name" value="Gamma-glutamyl cyclotransferase-like"/>
    <property type="match status" value="1"/>
</dbReference>
<organism evidence="2 3">
    <name type="scientific">Thomasclavelia ramosa</name>
    <dbReference type="NCBI Taxonomy" id="1547"/>
    <lineage>
        <taxon>Bacteria</taxon>
        <taxon>Bacillati</taxon>
        <taxon>Bacillota</taxon>
        <taxon>Erysipelotrichia</taxon>
        <taxon>Erysipelotrichales</taxon>
        <taxon>Coprobacillaceae</taxon>
        <taxon>Thomasclavelia</taxon>
    </lineage>
</organism>
<proteinExistence type="predicted"/>
<evidence type="ECO:0000259" key="1">
    <source>
        <dbReference type="Pfam" id="PF06094"/>
    </source>
</evidence>
<evidence type="ECO:0000313" key="3">
    <source>
        <dbReference type="Proteomes" id="UP000261032"/>
    </source>
</evidence>
<dbReference type="CDD" id="cd06661">
    <property type="entry name" value="GGCT_like"/>
    <property type="match status" value="1"/>
</dbReference>
<dbReference type="Proteomes" id="UP000261032">
    <property type="component" value="Unassembled WGS sequence"/>
</dbReference>
<comment type="caution">
    <text evidence="2">The sequence shown here is derived from an EMBL/GenBank/DDBJ whole genome shotgun (WGS) entry which is preliminary data.</text>
</comment>
<dbReference type="SUPFAM" id="SSF110857">
    <property type="entry name" value="Gamma-glutamyl cyclotransferase-like"/>
    <property type="match status" value="1"/>
</dbReference>
<dbReference type="InterPro" id="IPR009288">
    <property type="entry name" value="AIG2-like_dom"/>
</dbReference>
<accession>A0A3E3EBT0</accession>
<dbReference type="GO" id="GO:0016740">
    <property type="term" value="F:transferase activity"/>
    <property type="evidence" value="ECO:0007669"/>
    <property type="project" value="UniProtKB-KW"/>
</dbReference>